<dbReference type="Gene3D" id="2.40.170.20">
    <property type="entry name" value="TonB-dependent receptor, beta-barrel domain"/>
    <property type="match status" value="1"/>
</dbReference>
<feature type="domain" description="TonB-dependent receptor-like beta-barrel" evidence="5">
    <location>
        <begin position="108"/>
        <end position="353"/>
    </location>
</feature>
<reference evidence="6" key="1">
    <citation type="submission" date="2023-07" db="EMBL/GenBank/DDBJ databases">
        <title>Bacterial whole genome sequence for Sphingobium sp. HBC34.</title>
        <authorList>
            <person name="Le V."/>
            <person name="Ko S.-R."/>
            <person name="Ahn C.-Y."/>
            <person name="Oh H.-M."/>
        </authorList>
    </citation>
    <scope>NUCLEOTIDE SEQUENCE</scope>
    <source>
        <strain evidence="6">HBC34</strain>
    </source>
</reference>
<keyword evidence="2" id="KW-0472">Membrane</keyword>
<keyword evidence="7" id="KW-1185">Reference proteome</keyword>
<dbReference type="Pfam" id="PF00593">
    <property type="entry name" value="TonB_dep_Rec_b-barrel"/>
    <property type="match status" value="1"/>
</dbReference>
<sequence length="390" mass="43058">MMRLPPYCAALALLPVCQSAHAQDAILDQSLRFTLKRESRAWSLRPAVTLEAPSRARMARLSPVVTNDRVHALNITFQRQRHRLFRTAPAQSIDLRPFVSRSHSLLMTVEDRLSLSDTLAVTAGLQGVNAANRNANVTATGGKERIGARDWLLPRIAITFRPNTDAGLRLAYRENMHSFGETGRIGPMGLAHETYRAMAQNLRPETHRLLHLDADWTPTAEATLGIAAFQGRVRERLSFVDHGYQPFNSGSARLQGVRLTMHHRPSRHWRWSVHYMAARLDLARDGHAREHSLALESCWSHGPWAATINGALRSRPALDAGSHAGNGGVRFEGALRYNLSDSASMPAYVSLSLSDPDPLASAALLRDQTAGPVHAADRARGIMLGVGLRW</sequence>
<name>A0ABT8ZM06_9SPHN</name>
<comment type="caution">
    <text evidence="6">The sequence shown here is derived from an EMBL/GenBank/DDBJ whole genome shotgun (WGS) entry which is preliminary data.</text>
</comment>
<evidence type="ECO:0000313" key="7">
    <source>
        <dbReference type="Proteomes" id="UP001176471"/>
    </source>
</evidence>
<gene>
    <name evidence="6" type="ORF">Q4610_11020</name>
</gene>
<dbReference type="RefSeq" id="WP_304535998.1">
    <property type="nucleotide sequence ID" value="NZ_JAUQOM010000004.1"/>
</dbReference>
<dbReference type="SUPFAM" id="SSF56935">
    <property type="entry name" value="Porins"/>
    <property type="match status" value="1"/>
</dbReference>
<evidence type="ECO:0000313" key="6">
    <source>
        <dbReference type="EMBL" id="MDO7835574.1"/>
    </source>
</evidence>
<evidence type="ECO:0000256" key="2">
    <source>
        <dbReference type="ARBA" id="ARBA00023136"/>
    </source>
</evidence>
<dbReference type="EMBL" id="JAUQOM010000004">
    <property type="protein sequence ID" value="MDO7835574.1"/>
    <property type="molecule type" value="Genomic_DNA"/>
</dbReference>
<keyword evidence="4" id="KW-0732">Signal</keyword>
<evidence type="ECO:0000259" key="5">
    <source>
        <dbReference type="Pfam" id="PF00593"/>
    </source>
</evidence>
<proteinExistence type="predicted"/>
<feature type="chain" id="PRO_5046156171" evidence="4">
    <location>
        <begin position="23"/>
        <end position="390"/>
    </location>
</feature>
<evidence type="ECO:0000256" key="1">
    <source>
        <dbReference type="ARBA" id="ARBA00004442"/>
    </source>
</evidence>
<organism evidence="6 7">
    <name type="scientific">Sphingobium cyanobacteriorum</name>
    <dbReference type="NCBI Taxonomy" id="3063954"/>
    <lineage>
        <taxon>Bacteria</taxon>
        <taxon>Pseudomonadati</taxon>
        <taxon>Pseudomonadota</taxon>
        <taxon>Alphaproteobacteria</taxon>
        <taxon>Sphingomonadales</taxon>
        <taxon>Sphingomonadaceae</taxon>
        <taxon>Sphingobium</taxon>
    </lineage>
</organism>
<dbReference type="InterPro" id="IPR036942">
    <property type="entry name" value="Beta-barrel_TonB_sf"/>
</dbReference>
<keyword evidence="3" id="KW-0998">Cell outer membrane</keyword>
<protein>
    <submittedName>
        <fullName evidence="6">TonB-dependent receptor</fullName>
    </submittedName>
</protein>
<feature type="signal peptide" evidence="4">
    <location>
        <begin position="1"/>
        <end position="22"/>
    </location>
</feature>
<evidence type="ECO:0000256" key="4">
    <source>
        <dbReference type="SAM" id="SignalP"/>
    </source>
</evidence>
<keyword evidence="6" id="KW-0675">Receptor</keyword>
<dbReference type="InterPro" id="IPR000531">
    <property type="entry name" value="Beta-barrel_TonB"/>
</dbReference>
<dbReference type="Proteomes" id="UP001176471">
    <property type="component" value="Unassembled WGS sequence"/>
</dbReference>
<comment type="subcellular location">
    <subcellularLocation>
        <location evidence="1">Cell outer membrane</location>
    </subcellularLocation>
</comment>
<accession>A0ABT8ZM06</accession>
<evidence type="ECO:0000256" key="3">
    <source>
        <dbReference type="ARBA" id="ARBA00023237"/>
    </source>
</evidence>